<protein>
    <submittedName>
        <fullName evidence="10">Protein rarD</fullName>
    </submittedName>
</protein>
<proteinExistence type="inferred from homology"/>
<accession>A0A290HS93</accession>
<feature type="transmembrane region" description="Helical" evidence="8">
    <location>
        <begin position="115"/>
        <end position="131"/>
    </location>
</feature>
<sequence>MNTLYNKVGTMNNLSKETQGYIYALLAFVFWGLIPIYFKLIASVSAAEILAHRIIWSVVLLFGMIIVSRQFGAFTLLIRDIHKIKYLVLSALLVSLNWLVFIWAVSHNMIAESSLGYYINPLVNFALGILFFKDRPTFWQKIAIALAFSAIVYQAVTLGSIPVVSLVLAFSFGFYGLIRKQINLPAMTGLYIETLILLPLALLYFGYLVATHQNAFVFPPNAISWLLLLAGFITVVPLLWFNAAATRISLIHLGFFQYISPTVSFLLAIFVYDEILVPEKLTSFVLIWIALAIFSMDGYLKKRRTKEV</sequence>
<feature type="transmembrane region" description="Helical" evidence="8">
    <location>
        <begin position="21"/>
        <end position="42"/>
    </location>
</feature>
<dbReference type="InterPro" id="IPR037185">
    <property type="entry name" value="EmrE-like"/>
</dbReference>
<keyword evidence="3" id="KW-0813">Transport</keyword>
<evidence type="ECO:0000259" key="9">
    <source>
        <dbReference type="Pfam" id="PF00892"/>
    </source>
</evidence>
<feature type="transmembrane region" description="Helical" evidence="8">
    <location>
        <begin position="190"/>
        <end position="210"/>
    </location>
</feature>
<feature type="transmembrane region" description="Helical" evidence="8">
    <location>
        <begin position="222"/>
        <end position="241"/>
    </location>
</feature>
<gene>
    <name evidence="10" type="ORF">SJPD1_2483</name>
</gene>
<dbReference type="PANTHER" id="PTHR22911:SF137">
    <property type="entry name" value="SOLUTE CARRIER FAMILY 35 MEMBER G2-RELATED"/>
    <property type="match status" value="1"/>
</dbReference>
<feature type="transmembrane region" description="Helical" evidence="8">
    <location>
        <begin position="54"/>
        <end position="77"/>
    </location>
</feature>
<keyword evidence="6 8" id="KW-1133">Transmembrane helix</keyword>
<evidence type="ECO:0000256" key="6">
    <source>
        <dbReference type="ARBA" id="ARBA00022989"/>
    </source>
</evidence>
<evidence type="ECO:0000313" key="10">
    <source>
        <dbReference type="EMBL" id="ATB70578.1"/>
    </source>
</evidence>
<evidence type="ECO:0000256" key="3">
    <source>
        <dbReference type="ARBA" id="ARBA00022448"/>
    </source>
</evidence>
<evidence type="ECO:0000256" key="8">
    <source>
        <dbReference type="SAM" id="Phobius"/>
    </source>
</evidence>
<keyword evidence="7 8" id="KW-0472">Membrane</keyword>
<comment type="subcellular location">
    <subcellularLocation>
        <location evidence="1">Cell membrane</location>
        <topology evidence="1">Multi-pass membrane protein</topology>
    </subcellularLocation>
</comment>
<feature type="domain" description="EamA" evidence="9">
    <location>
        <begin position="20"/>
        <end position="152"/>
    </location>
</feature>
<feature type="transmembrane region" description="Helical" evidence="8">
    <location>
        <begin position="284"/>
        <end position="300"/>
    </location>
</feature>
<name>A0A290HS93_9BACT</name>
<dbReference type="InterPro" id="IPR000620">
    <property type="entry name" value="EamA_dom"/>
</dbReference>
<dbReference type="InterPro" id="IPR004626">
    <property type="entry name" value="RarD"/>
</dbReference>
<reference evidence="11" key="1">
    <citation type="submission" date="2017-09" db="EMBL/GenBank/DDBJ databases">
        <title>The complete genome of Sulfurospirillum sp. JPD-1.</title>
        <authorList>
            <person name="Goris T."/>
        </authorList>
    </citation>
    <scope>NUCLEOTIDE SEQUENCE [LARGE SCALE GENOMIC DNA]</scope>
    <source>
        <strain evidence="11">JPD-1</strain>
    </source>
</reference>
<dbReference type="Pfam" id="PF00892">
    <property type="entry name" value="EamA"/>
    <property type="match status" value="1"/>
</dbReference>
<keyword evidence="4" id="KW-1003">Cell membrane</keyword>
<dbReference type="Proteomes" id="UP000217349">
    <property type="component" value="Chromosome"/>
</dbReference>
<dbReference type="NCBIfam" id="TIGR00688">
    <property type="entry name" value="rarD"/>
    <property type="match status" value="1"/>
</dbReference>
<organism evidence="10 11">
    <name type="scientific">Sulfurospirillum diekertiae</name>
    <dbReference type="NCBI Taxonomy" id="1854492"/>
    <lineage>
        <taxon>Bacteria</taxon>
        <taxon>Pseudomonadati</taxon>
        <taxon>Campylobacterota</taxon>
        <taxon>Epsilonproteobacteria</taxon>
        <taxon>Campylobacterales</taxon>
        <taxon>Sulfurospirillaceae</taxon>
        <taxon>Sulfurospirillum</taxon>
    </lineage>
</organism>
<evidence type="ECO:0000256" key="5">
    <source>
        <dbReference type="ARBA" id="ARBA00022692"/>
    </source>
</evidence>
<dbReference type="GO" id="GO:0005886">
    <property type="term" value="C:plasma membrane"/>
    <property type="evidence" value="ECO:0007669"/>
    <property type="project" value="UniProtKB-SubCell"/>
</dbReference>
<feature type="transmembrane region" description="Helical" evidence="8">
    <location>
        <begin position="84"/>
        <end position="103"/>
    </location>
</feature>
<feature type="transmembrane region" description="Helical" evidence="8">
    <location>
        <begin position="253"/>
        <end position="272"/>
    </location>
</feature>
<dbReference type="PANTHER" id="PTHR22911">
    <property type="entry name" value="ACYL-MALONYL CONDENSING ENZYME-RELATED"/>
    <property type="match status" value="1"/>
</dbReference>
<keyword evidence="5 8" id="KW-0812">Transmembrane</keyword>
<evidence type="ECO:0000313" key="11">
    <source>
        <dbReference type="Proteomes" id="UP000217349"/>
    </source>
</evidence>
<evidence type="ECO:0000256" key="4">
    <source>
        <dbReference type="ARBA" id="ARBA00022475"/>
    </source>
</evidence>
<evidence type="ECO:0000256" key="7">
    <source>
        <dbReference type="ARBA" id="ARBA00023136"/>
    </source>
</evidence>
<feature type="transmembrane region" description="Helical" evidence="8">
    <location>
        <begin position="138"/>
        <end position="155"/>
    </location>
</feature>
<evidence type="ECO:0000256" key="2">
    <source>
        <dbReference type="ARBA" id="ARBA00007362"/>
    </source>
</evidence>
<dbReference type="KEGG" id="sulj:SJPD1_2483"/>
<comment type="similarity">
    <text evidence="2">Belongs to the EamA transporter family.</text>
</comment>
<evidence type="ECO:0000256" key="1">
    <source>
        <dbReference type="ARBA" id="ARBA00004651"/>
    </source>
</evidence>
<dbReference type="AlphaFoldDB" id="A0A290HS93"/>
<dbReference type="EMBL" id="CP023275">
    <property type="protein sequence ID" value="ATB70578.1"/>
    <property type="molecule type" value="Genomic_DNA"/>
</dbReference>
<dbReference type="SUPFAM" id="SSF103481">
    <property type="entry name" value="Multidrug resistance efflux transporter EmrE"/>
    <property type="match status" value="2"/>
</dbReference>